<dbReference type="InterPro" id="IPR045076">
    <property type="entry name" value="MutS"/>
</dbReference>
<dbReference type="Gene3D" id="3.40.50.300">
    <property type="entry name" value="P-loop containing nucleotide triphosphate hydrolases"/>
    <property type="match status" value="1"/>
</dbReference>
<dbReference type="SMART" id="SM00533">
    <property type="entry name" value="MUTSd"/>
    <property type="match status" value="1"/>
</dbReference>
<reference evidence="7 8" key="2">
    <citation type="submission" date="2018-10" db="EMBL/GenBank/DDBJ databases">
        <authorList>
            <consortium name="Pathogen Informatics"/>
        </authorList>
    </citation>
    <scope>NUCLEOTIDE SEQUENCE [LARGE SCALE GENOMIC DNA]</scope>
</reference>
<keyword evidence="8" id="KW-1185">Reference proteome</keyword>
<keyword evidence="2" id="KW-0547">Nucleotide-binding</keyword>
<dbReference type="PANTHER" id="PTHR11361:SF145">
    <property type="entry name" value="DNA MISMATCH REPAIR PROTEINS MUTS FAMILY DOMAIN-CONTAINING PROTEIN"/>
    <property type="match status" value="1"/>
</dbReference>
<dbReference type="SUPFAM" id="SSF48334">
    <property type="entry name" value="DNA repair protein MutS, domain III"/>
    <property type="match status" value="1"/>
</dbReference>
<accession>A0A0N4VL37</accession>
<dbReference type="Pfam" id="PF05192">
    <property type="entry name" value="MutS_III"/>
    <property type="match status" value="1"/>
</dbReference>
<sequence>DFYTCYEDDAFLVATEIFLSEVGLRRFQTAGREITYHNLNNAQYGRVVRDVILLLHYRLEVYGLSEGVWTLKAKGSLGCLGDFEELIGNSIELSELSTIMALSITEETSSDEYRVVAAFCNAQDLRMTIAEFSDAEHFSNLEKCIVSLMPHECVLLPSSSKAFTSAASGADKRINQLDTAFKRANVTKIIGEKDYSDCNPKKLEEEVMALIQPKYRDFHPSVLHIRCLYALVKKLLLLNDTNYVGQFSLFDYKSAGFMYLDMAAVKALELFSVAYDEDGGVAESSTLFERINRCRTQQGQRLLPDLPIIGAWMRRPLVDLRQISERLDVVEALGMDKSTTDTLHDDILRRIPDISTLTRKLIHKKAGLQECYRLYQLVCLLKRLEEVLSELYKRADDLAPSVNELFYEPIRLSSLQFEKYAALIESAVDIQYCEETGNYRIRPDIDEQLNHTAGRMREIEESCQKALDKMSSRLSENVKLDSNSSIGFYFRCTMKAEKYLRQNGLRIVEATKGTGVKFTSKLLDELNAEYRDLQRFYDRAQGELVKTVVETCAGYLPAFNQLSDNLAVIDVLVSFAVIASGSSYLYVRPQILDKGERCLVLKSCRHPVLEALEDCNFIPNDVNMGESLDDKTRFLLLTGANMGGKSTYLRSCALTVLLGQIGSFVPCTSAKFSVVDGIHTRIGSCDYQCKGVSTFMAEMIDSASILEGASANSLVIIDELGRGTSTYDGFGIAWAIADDILNRIKCFCIFATHFHEMVTLQELYPEFVRSICVATHMDENNQLVLLYRVVPGLAEHSFGLNIANIVGMPSTVIAAADEELKNLEKKEAGESAEERAFVEKLKCLTGEELRNAILTICFECSDAPFMSCLRFRNLISFLGFH</sequence>
<dbReference type="InterPro" id="IPR007861">
    <property type="entry name" value="DNA_mismatch_repair_MutS_clamp"/>
</dbReference>
<dbReference type="Gene3D" id="1.10.1420.10">
    <property type="match status" value="2"/>
</dbReference>
<proteinExistence type="inferred from homology"/>
<dbReference type="InterPro" id="IPR000432">
    <property type="entry name" value="DNA_mismatch_repair_MutS_C"/>
</dbReference>
<evidence type="ECO:0000256" key="2">
    <source>
        <dbReference type="ARBA" id="ARBA00022741"/>
    </source>
</evidence>
<evidence type="ECO:0000256" key="5">
    <source>
        <dbReference type="ARBA" id="ARBA00023125"/>
    </source>
</evidence>
<dbReference type="EMBL" id="UXUI01011308">
    <property type="protein sequence ID" value="VDD96131.1"/>
    <property type="molecule type" value="Genomic_DNA"/>
</dbReference>
<dbReference type="Pfam" id="PF00488">
    <property type="entry name" value="MutS_V"/>
    <property type="match status" value="1"/>
</dbReference>
<evidence type="ECO:0000313" key="7">
    <source>
        <dbReference type="EMBL" id="VDD96131.1"/>
    </source>
</evidence>
<keyword evidence="4" id="KW-0067">ATP-binding</keyword>
<dbReference type="InterPro" id="IPR027417">
    <property type="entry name" value="P-loop_NTPase"/>
</dbReference>
<dbReference type="Gene3D" id="3.40.1170.10">
    <property type="entry name" value="DNA repair protein MutS, domain I"/>
    <property type="match status" value="1"/>
</dbReference>
<dbReference type="PANTHER" id="PTHR11361">
    <property type="entry name" value="DNA MISMATCH REPAIR PROTEIN MUTS FAMILY MEMBER"/>
    <property type="match status" value="1"/>
</dbReference>
<keyword evidence="5" id="KW-0238">DNA-binding</keyword>
<evidence type="ECO:0000256" key="3">
    <source>
        <dbReference type="ARBA" id="ARBA00022763"/>
    </source>
</evidence>
<dbReference type="Gene3D" id="3.30.420.110">
    <property type="entry name" value="MutS, connector domain"/>
    <property type="match status" value="1"/>
</dbReference>
<dbReference type="GO" id="GO:0032301">
    <property type="term" value="C:MutSalpha complex"/>
    <property type="evidence" value="ECO:0007669"/>
    <property type="project" value="TreeGrafter"/>
</dbReference>
<dbReference type="InterPro" id="IPR007696">
    <property type="entry name" value="DNA_mismatch_repair_MutS_core"/>
</dbReference>
<dbReference type="GO" id="GO:0006298">
    <property type="term" value="P:mismatch repair"/>
    <property type="evidence" value="ECO:0007669"/>
    <property type="project" value="InterPro"/>
</dbReference>
<evidence type="ECO:0000259" key="6">
    <source>
        <dbReference type="PROSITE" id="PS00486"/>
    </source>
</evidence>
<dbReference type="InterPro" id="IPR036678">
    <property type="entry name" value="MutS_con_dom_sf"/>
</dbReference>
<gene>
    <name evidence="7" type="ORF">EVEC_LOCUS10882</name>
</gene>
<dbReference type="WBParaSite" id="EVEC_0001159001-mRNA-1">
    <property type="protein sequence ID" value="EVEC_0001159001-mRNA-1"/>
    <property type="gene ID" value="EVEC_0001159001"/>
</dbReference>
<dbReference type="Proteomes" id="UP000274131">
    <property type="component" value="Unassembled WGS sequence"/>
</dbReference>
<feature type="domain" description="DNA mismatch repair proteins mutS family" evidence="6">
    <location>
        <begin position="713"/>
        <end position="729"/>
    </location>
</feature>
<evidence type="ECO:0000256" key="1">
    <source>
        <dbReference type="ARBA" id="ARBA00006271"/>
    </source>
</evidence>
<dbReference type="AlphaFoldDB" id="A0A0N4VL37"/>
<dbReference type="PROSITE" id="PS00486">
    <property type="entry name" value="DNA_MISMATCH_REPAIR_2"/>
    <property type="match status" value="1"/>
</dbReference>
<dbReference type="STRING" id="51028.A0A0N4VL37"/>
<dbReference type="GO" id="GO:0005524">
    <property type="term" value="F:ATP binding"/>
    <property type="evidence" value="ECO:0007669"/>
    <property type="project" value="UniProtKB-KW"/>
</dbReference>
<dbReference type="Pfam" id="PF05190">
    <property type="entry name" value="MutS_IV"/>
    <property type="match status" value="1"/>
</dbReference>
<dbReference type="PIRSF" id="PIRSF005813">
    <property type="entry name" value="MSH2"/>
    <property type="match status" value="1"/>
</dbReference>
<dbReference type="SMART" id="SM00534">
    <property type="entry name" value="MUTSac"/>
    <property type="match status" value="1"/>
</dbReference>
<keyword evidence="3" id="KW-0227">DNA damage</keyword>
<organism evidence="9">
    <name type="scientific">Enterobius vermicularis</name>
    <name type="common">Human pinworm</name>
    <dbReference type="NCBI Taxonomy" id="51028"/>
    <lineage>
        <taxon>Eukaryota</taxon>
        <taxon>Metazoa</taxon>
        <taxon>Ecdysozoa</taxon>
        <taxon>Nematoda</taxon>
        <taxon>Chromadorea</taxon>
        <taxon>Rhabditida</taxon>
        <taxon>Spirurina</taxon>
        <taxon>Oxyuridomorpha</taxon>
        <taxon>Oxyuroidea</taxon>
        <taxon>Oxyuridae</taxon>
        <taxon>Enterobius</taxon>
    </lineage>
</organism>
<dbReference type="InterPro" id="IPR016151">
    <property type="entry name" value="DNA_mismatch_repair_MutS_N"/>
</dbReference>
<dbReference type="GO" id="GO:0030983">
    <property type="term" value="F:mismatched DNA binding"/>
    <property type="evidence" value="ECO:0007669"/>
    <property type="project" value="InterPro"/>
</dbReference>
<evidence type="ECO:0000313" key="9">
    <source>
        <dbReference type="WBParaSite" id="EVEC_0001159001-mRNA-1"/>
    </source>
</evidence>
<dbReference type="SUPFAM" id="SSF52540">
    <property type="entry name" value="P-loop containing nucleoside triphosphate hydrolases"/>
    <property type="match status" value="1"/>
</dbReference>
<evidence type="ECO:0000313" key="8">
    <source>
        <dbReference type="Proteomes" id="UP000274131"/>
    </source>
</evidence>
<evidence type="ECO:0000256" key="4">
    <source>
        <dbReference type="ARBA" id="ARBA00022840"/>
    </source>
</evidence>
<dbReference type="OrthoDB" id="10252754at2759"/>
<dbReference type="GO" id="GO:0140664">
    <property type="term" value="F:ATP-dependent DNA damage sensor activity"/>
    <property type="evidence" value="ECO:0007669"/>
    <property type="project" value="InterPro"/>
</dbReference>
<dbReference type="InterPro" id="IPR036187">
    <property type="entry name" value="DNA_mismatch_repair_MutS_sf"/>
</dbReference>
<dbReference type="InterPro" id="IPR011184">
    <property type="entry name" value="DNA_mismatch_repair_Msh2"/>
</dbReference>
<protein>
    <submittedName>
        <fullName evidence="9">DNA_MISMATCH_REPAIR_2 domain-containing protein</fullName>
    </submittedName>
</protein>
<name>A0A0N4VL37_ENTVE</name>
<reference evidence="9" key="1">
    <citation type="submission" date="2017-02" db="UniProtKB">
        <authorList>
            <consortium name="WormBaseParasite"/>
        </authorList>
    </citation>
    <scope>IDENTIFICATION</scope>
</reference>
<comment type="similarity">
    <text evidence="1">Belongs to the DNA mismatch repair MutS family.</text>
</comment>